<dbReference type="PANTHER" id="PTHR42678">
    <property type="entry name" value="AMIDASE"/>
    <property type="match status" value="1"/>
</dbReference>
<dbReference type="Proteomes" id="UP001281003">
    <property type="component" value="Unassembled WGS sequence"/>
</dbReference>
<accession>A0AAE0PBL7</accession>
<dbReference type="InterPro" id="IPR036928">
    <property type="entry name" value="AS_sf"/>
</dbReference>
<reference evidence="3" key="1">
    <citation type="journal article" date="2023" name="Mol. Phylogenet. Evol.">
        <title>Genome-scale phylogeny and comparative genomics of the fungal order Sordariales.</title>
        <authorList>
            <person name="Hensen N."/>
            <person name="Bonometti L."/>
            <person name="Westerberg I."/>
            <person name="Brannstrom I.O."/>
            <person name="Guillou S."/>
            <person name="Cros-Aarteil S."/>
            <person name="Calhoun S."/>
            <person name="Haridas S."/>
            <person name="Kuo A."/>
            <person name="Mondo S."/>
            <person name="Pangilinan J."/>
            <person name="Riley R."/>
            <person name="LaButti K."/>
            <person name="Andreopoulos B."/>
            <person name="Lipzen A."/>
            <person name="Chen C."/>
            <person name="Yan M."/>
            <person name="Daum C."/>
            <person name="Ng V."/>
            <person name="Clum A."/>
            <person name="Steindorff A."/>
            <person name="Ohm R.A."/>
            <person name="Martin F."/>
            <person name="Silar P."/>
            <person name="Natvig D.O."/>
            <person name="Lalanne C."/>
            <person name="Gautier V."/>
            <person name="Ament-Velasquez S.L."/>
            <person name="Kruys A."/>
            <person name="Hutchinson M.I."/>
            <person name="Powell A.J."/>
            <person name="Barry K."/>
            <person name="Miller A.N."/>
            <person name="Grigoriev I.V."/>
            <person name="Debuchy R."/>
            <person name="Gladieux P."/>
            <person name="Hiltunen Thoren M."/>
            <person name="Johannesson H."/>
        </authorList>
    </citation>
    <scope>NUCLEOTIDE SEQUENCE</scope>
    <source>
        <strain evidence="3">FGSC 1904</strain>
    </source>
</reference>
<dbReference type="SUPFAM" id="SSF75304">
    <property type="entry name" value="Amidase signature (AS) enzymes"/>
    <property type="match status" value="1"/>
</dbReference>
<organism evidence="3 4">
    <name type="scientific">Sordaria brevicollis</name>
    <dbReference type="NCBI Taxonomy" id="83679"/>
    <lineage>
        <taxon>Eukaryota</taxon>
        <taxon>Fungi</taxon>
        <taxon>Dikarya</taxon>
        <taxon>Ascomycota</taxon>
        <taxon>Pezizomycotina</taxon>
        <taxon>Sordariomycetes</taxon>
        <taxon>Sordariomycetidae</taxon>
        <taxon>Sordariales</taxon>
        <taxon>Sordariaceae</taxon>
        <taxon>Sordaria</taxon>
    </lineage>
</organism>
<evidence type="ECO:0000313" key="3">
    <source>
        <dbReference type="EMBL" id="KAK3396949.1"/>
    </source>
</evidence>
<keyword evidence="1" id="KW-0732">Signal</keyword>
<protein>
    <submittedName>
        <fullName evidence="3">Amidase signature domain-containing protein</fullName>
    </submittedName>
</protein>
<feature type="chain" id="PRO_5042244953" evidence="1">
    <location>
        <begin position="20"/>
        <end position="584"/>
    </location>
</feature>
<feature type="domain" description="Amidase" evidence="2">
    <location>
        <begin position="86"/>
        <end position="358"/>
    </location>
</feature>
<dbReference type="PANTHER" id="PTHR42678:SF37">
    <property type="entry name" value="AMIDASE C869.01-RELATED"/>
    <property type="match status" value="1"/>
</dbReference>
<evidence type="ECO:0000313" key="4">
    <source>
        <dbReference type="Proteomes" id="UP001281003"/>
    </source>
</evidence>
<gene>
    <name evidence="3" type="ORF">B0T20DRAFT_246083</name>
</gene>
<sequence length="584" mass="63088">MPAFKSWLAAATAIGMCLGAAVPTPSSKDLQVLKEKSLASDLLFPVLPCGKFKLEEATIDQMQAAMEAGTLTSVQLVGCYVLRTFQTDLYINSLLQYNPDALSIAAQMDAERAAGKVRGPLHGIPFTIKENIATKDQMETTAGSWALLGSIVPRDAHVVAKLREAGAVLFGKATLSEWADMRSNNYSEGYSARGGQCRSAYNLTVNPGGSSSGSAVGVAANAIAFSIGTETDGSVINPAMRNNIVGFKPTVGLTSRAGVIPESEHQDSIGTFGRTVADAVYALDAIYGVDERDEYTLAQEGKTPTGGYAQYLTTKDALKGATFGLPWQSFWRYADPEQIRKLTALIELIEDAGATIINGTEITDYERIVSPYGWDWDYGTNRGYPNESEYTVVKVDFYNNIKTYLSELENTNIRSLEDIVQFNYDNDGTEGGHPWPQGHPAFYSGQDGFLASLATKGIKDEVYYQALNFTQTSTRNGIDDALTYNGKKLSGLLVPPDVAQAPQIAAQAGYPVITLPAGIHSASGMGIGLGIMQTAYGEAELVKWGSAIEDLQKTSGTPHKRTLPQWRDFLKRNIPVYNVYEGSD</sequence>
<dbReference type="InterPro" id="IPR023631">
    <property type="entry name" value="Amidase_dom"/>
</dbReference>
<keyword evidence="4" id="KW-1185">Reference proteome</keyword>
<dbReference type="Pfam" id="PF01425">
    <property type="entry name" value="Amidase"/>
    <property type="match status" value="1"/>
</dbReference>
<feature type="signal peptide" evidence="1">
    <location>
        <begin position="1"/>
        <end position="19"/>
    </location>
</feature>
<dbReference type="Gene3D" id="3.90.1300.10">
    <property type="entry name" value="Amidase signature (AS) domain"/>
    <property type="match status" value="1"/>
</dbReference>
<dbReference type="AlphaFoldDB" id="A0AAE0PBL7"/>
<evidence type="ECO:0000259" key="2">
    <source>
        <dbReference type="Pfam" id="PF01425"/>
    </source>
</evidence>
<reference evidence="3" key="2">
    <citation type="submission" date="2023-07" db="EMBL/GenBank/DDBJ databases">
        <authorList>
            <consortium name="Lawrence Berkeley National Laboratory"/>
            <person name="Haridas S."/>
            <person name="Hensen N."/>
            <person name="Bonometti L."/>
            <person name="Westerberg I."/>
            <person name="Brannstrom I.O."/>
            <person name="Guillou S."/>
            <person name="Cros-Aarteil S."/>
            <person name="Calhoun S."/>
            <person name="Kuo A."/>
            <person name="Mondo S."/>
            <person name="Pangilinan J."/>
            <person name="Riley R."/>
            <person name="LaButti K."/>
            <person name="Andreopoulos B."/>
            <person name="Lipzen A."/>
            <person name="Chen C."/>
            <person name="Yanf M."/>
            <person name="Daum C."/>
            <person name="Ng V."/>
            <person name="Clum A."/>
            <person name="Steindorff A."/>
            <person name="Ohm R."/>
            <person name="Martin F."/>
            <person name="Silar P."/>
            <person name="Natvig D."/>
            <person name="Lalanne C."/>
            <person name="Gautier V."/>
            <person name="Ament-velasquez S.L."/>
            <person name="Kruys A."/>
            <person name="Hutchinson M.I."/>
            <person name="Powell A.J."/>
            <person name="Barry K."/>
            <person name="Miller A.N."/>
            <person name="Grigoriev I.V."/>
            <person name="Debuchy R."/>
            <person name="Gladieux P."/>
            <person name="Thoren M.H."/>
            <person name="Johannesson H."/>
        </authorList>
    </citation>
    <scope>NUCLEOTIDE SEQUENCE</scope>
    <source>
        <strain evidence="3">FGSC 1904</strain>
    </source>
</reference>
<name>A0AAE0PBL7_SORBR</name>
<comment type="caution">
    <text evidence="3">The sequence shown here is derived from an EMBL/GenBank/DDBJ whole genome shotgun (WGS) entry which is preliminary data.</text>
</comment>
<dbReference type="EMBL" id="JAUTDP010000008">
    <property type="protein sequence ID" value="KAK3396949.1"/>
    <property type="molecule type" value="Genomic_DNA"/>
</dbReference>
<evidence type="ECO:0000256" key="1">
    <source>
        <dbReference type="SAM" id="SignalP"/>
    </source>
</evidence>
<proteinExistence type="predicted"/>